<proteinExistence type="predicted"/>
<evidence type="ECO:0000259" key="1">
    <source>
        <dbReference type="Pfam" id="PF13360"/>
    </source>
</evidence>
<name>A0A1H8RX77_9EURY</name>
<feature type="domain" description="Pyrrolo-quinoline quinone repeat" evidence="1">
    <location>
        <begin position="287"/>
        <end position="400"/>
    </location>
</feature>
<dbReference type="Gene3D" id="2.130.10.10">
    <property type="entry name" value="YVTN repeat-like/Quinoprotein amine dehydrogenase"/>
    <property type="match status" value="2"/>
</dbReference>
<dbReference type="PROSITE" id="PS51318">
    <property type="entry name" value="TAT"/>
    <property type="match status" value="1"/>
</dbReference>
<protein>
    <submittedName>
        <fullName evidence="2">Outer membrane protein assembly factor BamB, contains PQQ-like beta-propeller repeat</fullName>
    </submittedName>
</protein>
<organism evidence="2 3">
    <name type="scientific">Halogranum amylolyticum</name>
    <dbReference type="NCBI Taxonomy" id="660520"/>
    <lineage>
        <taxon>Archaea</taxon>
        <taxon>Methanobacteriati</taxon>
        <taxon>Methanobacteriota</taxon>
        <taxon>Stenosarchaea group</taxon>
        <taxon>Halobacteria</taxon>
        <taxon>Halobacteriales</taxon>
        <taxon>Haloferacaceae</taxon>
    </lineage>
</organism>
<feature type="domain" description="Pyrrolo-quinoline quinone repeat" evidence="1">
    <location>
        <begin position="117"/>
        <end position="251"/>
    </location>
</feature>
<dbReference type="AlphaFoldDB" id="A0A1H8RX77"/>
<dbReference type="SMART" id="SM00564">
    <property type="entry name" value="PQQ"/>
    <property type="match status" value="6"/>
</dbReference>
<dbReference type="InterPro" id="IPR011047">
    <property type="entry name" value="Quinoprotein_ADH-like_sf"/>
</dbReference>
<dbReference type="OrthoDB" id="8638at2157"/>
<dbReference type="Pfam" id="PF13360">
    <property type="entry name" value="PQQ_2"/>
    <property type="match status" value="2"/>
</dbReference>
<dbReference type="InterPro" id="IPR002372">
    <property type="entry name" value="PQQ_rpt_dom"/>
</dbReference>
<dbReference type="InterPro" id="IPR006311">
    <property type="entry name" value="TAT_signal"/>
</dbReference>
<keyword evidence="3" id="KW-1185">Reference proteome</keyword>
<dbReference type="PANTHER" id="PTHR34512">
    <property type="entry name" value="CELL SURFACE PROTEIN"/>
    <property type="match status" value="1"/>
</dbReference>
<gene>
    <name evidence="2" type="ORF">SAMN04487948_104292</name>
</gene>
<evidence type="ECO:0000313" key="2">
    <source>
        <dbReference type="EMBL" id="SEO70896.1"/>
    </source>
</evidence>
<dbReference type="EMBL" id="FODV01000004">
    <property type="protein sequence ID" value="SEO70896.1"/>
    <property type="molecule type" value="Genomic_DNA"/>
</dbReference>
<dbReference type="Proteomes" id="UP000199126">
    <property type="component" value="Unassembled WGS sequence"/>
</dbReference>
<dbReference type="PROSITE" id="PS51257">
    <property type="entry name" value="PROKAR_LIPOPROTEIN"/>
    <property type="match status" value="1"/>
</dbReference>
<dbReference type="RefSeq" id="WP_089823578.1">
    <property type="nucleotide sequence ID" value="NZ_FODV01000004.1"/>
</dbReference>
<dbReference type="SUPFAM" id="SSF50998">
    <property type="entry name" value="Quinoprotein alcohol dehydrogenase-like"/>
    <property type="match status" value="2"/>
</dbReference>
<evidence type="ECO:0000313" key="3">
    <source>
        <dbReference type="Proteomes" id="UP000199126"/>
    </source>
</evidence>
<dbReference type="InterPro" id="IPR015943">
    <property type="entry name" value="WD40/YVTN_repeat-like_dom_sf"/>
</dbReference>
<accession>A0A1H8RX77</accession>
<dbReference type="InterPro" id="IPR018391">
    <property type="entry name" value="PQQ_b-propeller_rpt"/>
</dbReference>
<reference evidence="3" key="1">
    <citation type="submission" date="2016-10" db="EMBL/GenBank/DDBJ databases">
        <authorList>
            <person name="Varghese N."/>
            <person name="Submissions S."/>
        </authorList>
    </citation>
    <scope>NUCLEOTIDE SEQUENCE [LARGE SCALE GENOMIC DNA]</scope>
    <source>
        <strain evidence="3">CGMCC 1.10121</strain>
    </source>
</reference>
<dbReference type="PANTHER" id="PTHR34512:SF30">
    <property type="entry name" value="OUTER MEMBRANE PROTEIN ASSEMBLY FACTOR BAMB"/>
    <property type="match status" value="1"/>
</dbReference>
<sequence>MSGPHSRRSFLRAAALGGSLGLAGCAGRLADARQLLPHRGPEAPTGPGAADRAPADAEAFTTFRGGLKRQGYYPEATVPADVRTAWRIPEINVGDHTAAKASVVRDPDGNYLVPGDSGEVRSVTVDGAVNWVADTESSTRGIHGTPTVANGLVYVGAYDGALYAFDVATGERVWRTRLGGSIGSSPAYHDGVVYIAVEHPTPDGSMAGCDALTGEAVWTDDTPTDHPHSILAIDRDAGRLVVGSNDGNLYGWSYPALEHVWTFETGGAVKGPIATFDDSAFFGSWDHSVYRVGLASGAEKWAFETDDMVMGGASVDTDDETVYIGGHDGRLRALDTATGEERWNFATGGYVVGCPTVTREHVLVGSYDTNCYALRKGDGERVWDVSADGWVSSTPHVDDDGVMFTSRATEETSGKAIRLVDSA</sequence>